<dbReference type="PANTHER" id="PTHR30483">
    <property type="entry name" value="LEUCINE-SPECIFIC-BINDING PROTEIN"/>
    <property type="match status" value="1"/>
</dbReference>
<dbReference type="Proteomes" id="UP000244912">
    <property type="component" value="Unassembled WGS sequence"/>
</dbReference>
<dbReference type="Pfam" id="PF13458">
    <property type="entry name" value="Peripla_BP_6"/>
    <property type="match status" value="1"/>
</dbReference>
<keyword evidence="2 4" id="KW-0732">Signal</keyword>
<evidence type="ECO:0000256" key="4">
    <source>
        <dbReference type="SAM" id="SignalP"/>
    </source>
</evidence>
<evidence type="ECO:0000256" key="2">
    <source>
        <dbReference type="ARBA" id="ARBA00022729"/>
    </source>
</evidence>
<dbReference type="GO" id="GO:0006865">
    <property type="term" value="P:amino acid transport"/>
    <property type="evidence" value="ECO:0007669"/>
    <property type="project" value="UniProtKB-KW"/>
</dbReference>
<comment type="similarity">
    <text evidence="1">Belongs to the leucine-binding protein family.</text>
</comment>
<dbReference type="InterPro" id="IPR051010">
    <property type="entry name" value="BCAA_transport"/>
</dbReference>
<dbReference type="SUPFAM" id="SSF53822">
    <property type="entry name" value="Periplasmic binding protein-like I"/>
    <property type="match status" value="1"/>
</dbReference>
<dbReference type="RefSeq" id="WP_108895522.1">
    <property type="nucleotide sequence ID" value="NZ_ONZF01000011.1"/>
</dbReference>
<dbReference type="InterPro" id="IPR028082">
    <property type="entry name" value="Peripla_BP_I"/>
</dbReference>
<feature type="signal peptide" evidence="4">
    <location>
        <begin position="1"/>
        <end position="22"/>
    </location>
</feature>
<evidence type="ECO:0000313" key="7">
    <source>
        <dbReference type="Proteomes" id="UP000244912"/>
    </source>
</evidence>
<evidence type="ECO:0000313" key="6">
    <source>
        <dbReference type="EMBL" id="SPJ25797.1"/>
    </source>
</evidence>
<evidence type="ECO:0000256" key="3">
    <source>
        <dbReference type="ARBA" id="ARBA00022970"/>
    </source>
</evidence>
<name>A0A2R8C068_9RHOB</name>
<evidence type="ECO:0000259" key="5">
    <source>
        <dbReference type="Pfam" id="PF13458"/>
    </source>
</evidence>
<dbReference type="AlphaFoldDB" id="A0A2R8C068"/>
<dbReference type="InterPro" id="IPR028081">
    <property type="entry name" value="Leu-bd"/>
</dbReference>
<gene>
    <name evidence="6" type="primary">braC_4</name>
    <name evidence="6" type="ORF">PAA8504_03648</name>
</gene>
<dbReference type="PANTHER" id="PTHR30483:SF37">
    <property type="entry name" value="ABC TRANSPORTER SUBSTRATE-BINDING PROTEIN"/>
    <property type="match status" value="1"/>
</dbReference>
<keyword evidence="3" id="KW-0029">Amino-acid transport</keyword>
<feature type="domain" description="Leucine-binding protein" evidence="5">
    <location>
        <begin position="27"/>
        <end position="375"/>
    </location>
</feature>
<evidence type="ECO:0000256" key="1">
    <source>
        <dbReference type="ARBA" id="ARBA00010062"/>
    </source>
</evidence>
<proteinExistence type="inferred from homology"/>
<dbReference type="Gene3D" id="3.40.50.2300">
    <property type="match status" value="2"/>
</dbReference>
<keyword evidence="3" id="KW-0813">Transport</keyword>
<feature type="chain" id="PRO_5015319031" evidence="4">
    <location>
        <begin position="23"/>
        <end position="422"/>
    </location>
</feature>
<sequence>MKLRTLTLGLAGAAVAAGGAMAQDGDPIELGIPVFLSGAASGPFGLPQQNGATVLIEALNAGEVPAPYDQVGINGRQVEATYVDEAADPVQEYRNLVERDEVDAVVGYTSSGNCKAVAPLAEELQQLTVLVDCGTPQIFESVVTDPTYLFRTGPTGTIDSVGAVRYLMDTGVDMSRVAGINQNYAWGQDAWADFTGSLEALETGSDITTEQFPQVFAGQYGAEVSALLTSGANAIHTSFWGGDLEAFILQAAPRGLFQRSAVVMTTGEAAMQRLPDEIPEGAIIGARGPYSYFAPDTELANWFRETYEAEYGNPPSYPAWKMAQAILGLKAAWEKADSDDPAEIAAAFENLEFETPAGTVRMAIGNGHQAIQGIAYGTYALDDEGNPTVENVISYNAECVNPPADQTAAEWIEAGFPGADCE</sequence>
<keyword evidence="7" id="KW-1185">Reference proteome</keyword>
<dbReference type="CDD" id="cd06330">
    <property type="entry name" value="PBP1_As_SBP-like"/>
    <property type="match status" value="1"/>
</dbReference>
<protein>
    <submittedName>
        <fullName evidence="6">Leucine-, isoleucine-, valine-, threonine-, and alanine-binding protein</fullName>
    </submittedName>
</protein>
<reference evidence="6 7" key="1">
    <citation type="submission" date="2018-03" db="EMBL/GenBank/DDBJ databases">
        <authorList>
            <person name="Keele B.F."/>
        </authorList>
    </citation>
    <scope>NUCLEOTIDE SEQUENCE [LARGE SCALE GENOMIC DNA]</scope>
    <source>
        <strain evidence="6 7">CECT 8504</strain>
    </source>
</reference>
<dbReference type="EMBL" id="ONZF01000011">
    <property type="protein sequence ID" value="SPJ25797.1"/>
    <property type="molecule type" value="Genomic_DNA"/>
</dbReference>
<organism evidence="6 7">
    <name type="scientific">Palleronia abyssalis</name>
    <dbReference type="NCBI Taxonomy" id="1501240"/>
    <lineage>
        <taxon>Bacteria</taxon>
        <taxon>Pseudomonadati</taxon>
        <taxon>Pseudomonadota</taxon>
        <taxon>Alphaproteobacteria</taxon>
        <taxon>Rhodobacterales</taxon>
        <taxon>Roseobacteraceae</taxon>
        <taxon>Palleronia</taxon>
    </lineage>
</organism>
<dbReference type="OrthoDB" id="9783240at2"/>
<accession>A0A2R8C068</accession>